<feature type="transmembrane region" description="Helical" evidence="1">
    <location>
        <begin position="97"/>
        <end position="116"/>
    </location>
</feature>
<protein>
    <submittedName>
        <fullName evidence="2">DUF2784 domain-containing protein</fullName>
    </submittedName>
</protein>
<sequence length="122" mass="13463">MIARFAADAVLVVHLLFILFVLLGGLLVLRWRALAWLHLPAALWGAVVELFRLQCPLTPLENVLRRAAGEQGYSGSFVEQYLLPLIYPAGLTPGVQLLLGVLVLAVNGAIYGYLLWRGKVER</sequence>
<dbReference type="InterPro" id="IPR021218">
    <property type="entry name" value="DUF2784"/>
</dbReference>
<name>A0ABZ0Q253_9PSED</name>
<keyword evidence="1" id="KW-1133">Transmembrane helix</keyword>
<evidence type="ECO:0000313" key="2">
    <source>
        <dbReference type="EMBL" id="WPC06785.1"/>
    </source>
</evidence>
<evidence type="ECO:0000313" key="3">
    <source>
        <dbReference type="Proteomes" id="UP001305928"/>
    </source>
</evidence>
<reference evidence="2 3" key="1">
    <citation type="submission" date="2023-11" db="EMBL/GenBank/DDBJ databases">
        <title>Complete genome of Pseudomonas benzenivorans BA3361.</title>
        <authorList>
            <person name="Shin S.Y."/>
            <person name="Song J."/>
            <person name="Kang H."/>
        </authorList>
    </citation>
    <scope>NUCLEOTIDE SEQUENCE [LARGE SCALE GENOMIC DNA]</scope>
    <source>
        <strain evidence="2 3">HNIBRBA3361</strain>
    </source>
</reference>
<dbReference type="RefSeq" id="WP_318645963.1">
    <property type="nucleotide sequence ID" value="NZ_CP137892.1"/>
</dbReference>
<feature type="transmembrane region" description="Helical" evidence="1">
    <location>
        <begin position="6"/>
        <end position="29"/>
    </location>
</feature>
<keyword evidence="3" id="KW-1185">Reference proteome</keyword>
<dbReference type="Proteomes" id="UP001305928">
    <property type="component" value="Chromosome"/>
</dbReference>
<organism evidence="2 3">
    <name type="scientific">Pseudomonas benzenivorans</name>
    <dbReference type="NCBI Taxonomy" id="556533"/>
    <lineage>
        <taxon>Bacteria</taxon>
        <taxon>Pseudomonadati</taxon>
        <taxon>Pseudomonadota</taxon>
        <taxon>Gammaproteobacteria</taxon>
        <taxon>Pseudomonadales</taxon>
        <taxon>Pseudomonadaceae</taxon>
        <taxon>Pseudomonas</taxon>
    </lineage>
</organism>
<accession>A0ABZ0Q253</accession>
<evidence type="ECO:0000256" key="1">
    <source>
        <dbReference type="SAM" id="Phobius"/>
    </source>
</evidence>
<proteinExistence type="predicted"/>
<dbReference type="Pfam" id="PF10861">
    <property type="entry name" value="DUF2784"/>
    <property type="match status" value="1"/>
</dbReference>
<gene>
    <name evidence="2" type="ORF">SBP02_08575</name>
</gene>
<dbReference type="EMBL" id="CP137892">
    <property type="protein sequence ID" value="WPC06785.1"/>
    <property type="molecule type" value="Genomic_DNA"/>
</dbReference>
<keyword evidence="1" id="KW-0472">Membrane</keyword>
<keyword evidence="1" id="KW-0812">Transmembrane</keyword>